<protein>
    <submittedName>
        <fullName evidence="1">Spo0E like sporulation regulatory protein</fullName>
    </submittedName>
</protein>
<dbReference type="GO" id="GO:0046983">
    <property type="term" value="F:protein dimerization activity"/>
    <property type="evidence" value="ECO:0007669"/>
    <property type="project" value="InterPro"/>
</dbReference>
<reference evidence="2" key="1">
    <citation type="submission" date="2016-11" db="EMBL/GenBank/DDBJ databases">
        <authorList>
            <person name="Varghese N."/>
            <person name="Submissions S."/>
        </authorList>
    </citation>
    <scope>NUCLEOTIDE SEQUENCE [LARGE SCALE GENOMIC DNA]</scope>
    <source>
        <strain evidence="2">DSM 10349</strain>
    </source>
</reference>
<dbReference type="RefSeq" id="WP_084082489.1">
    <property type="nucleotide sequence ID" value="NZ_FRAR01000030.1"/>
</dbReference>
<keyword evidence="2" id="KW-1185">Reference proteome</keyword>
<accession>A0A1M6WEW8</accession>
<dbReference type="InterPro" id="IPR036638">
    <property type="entry name" value="HLH_DNA-bd_sf"/>
</dbReference>
<dbReference type="GO" id="GO:0043937">
    <property type="term" value="P:regulation of sporulation"/>
    <property type="evidence" value="ECO:0007669"/>
    <property type="project" value="InterPro"/>
</dbReference>
<dbReference type="SUPFAM" id="SSF140500">
    <property type="entry name" value="BAS1536-like"/>
    <property type="match status" value="1"/>
</dbReference>
<sequence length="56" mass="6540">MEKLLKEIEIAKKKLPVVVKQYGLSSPEAIRYSQYLDRLILPYQKMLSKLERGLSC</sequence>
<dbReference type="InterPro" id="IPR037208">
    <property type="entry name" value="Spo0E-like_sf"/>
</dbReference>
<gene>
    <name evidence="1" type="ORF">SAMN02745123_03594</name>
</gene>
<dbReference type="InterPro" id="IPR018540">
    <property type="entry name" value="Spo0E-like"/>
</dbReference>
<evidence type="ECO:0000313" key="2">
    <source>
        <dbReference type="Proteomes" id="UP000183997"/>
    </source>
</evidence>
<dbReference type="Pfam" id="PF09388">
    <property type="entry name" value="SpoOE-like"/>
    <property type="match status" value="1"/>
</dbReference>
<dbReference type="Gene3D" id="4.10.280.10">
    <property type="entry name" value="Helix-loop-helix DNA-binding domain"/>
    <property type="match status" value="1"/>
</dbReference>
<dbReference type="AlphaFoldDB" id="A0A1M6WEW8"/>
<dbReference type="STRING" id="1121421.SAMN02745123_03594"/>
<dbReference type="Proteomes" id="UP000183997">
    <property type="component" value="Unassembled WGS sequence"/>
</dbReference>
<dbReference type="EMBL" id="FRAR01000030">
    <property type="protein sequence ID" value="SHK92228.1"/>
    <property type="molecule type" value="Genomic_DNA"/>
</dbReference>
<evidence type="ECO:0000313" key="1">
    <source>
        <dbReference type="EMBL" id="SHK92228.1"/>
    </source>
</evidence>
<proteinExistence type="predicted"/>
<dbReference type="OrthoDB" id="2973153at2"/>
<organism evidence="1 2">
    <name type="scientific">Desulforamulus aeronauticus DSM 10349</name>
    <dbReference type="NCBI Taxonomy" id="1121421"/>
    <lineage>
        <taxon>Bacteria</taxon>
        <taxon>Bacillati</taxon>
        <taxon>Bacillota</taxon>
        <taxon>Clostridia</taxon>
        <taxon>Eubacteriales</taxon>
        <taxon>Peptococcaceae</taxon>
        <taxon>Desulforamulus</taxon>
    </lineage>
</organism>
<name>A0A1M6WEW8_9FIRM</name>